<feature type="region of interest" description="Disordered" evidence="1">
    <location>
        <begin position="1"/>
        <end position="57"/>
    </location>
</feature>
<dbReference type="OrthoDB" id="5430750at2759"/>
<evidence type="ECO:0000256" key="1">
    <source>
        <dbReference type="SAM" id="MobiDB-lite"/>
    </source>
</evidence>
<accession>A0A2J6RJH0</accession>
<gene>
    <name evidence="2" type="ORF">L207DRAFT_42244</name>
</gene>
<proteinExistence type="predicted"/>
<keyword evidence="3" id="KW-1185">Reference proteome</keyword>
<organism evidence="2 3">
    <name type="scientific">Hyaloscypha variabilis (strain UAMH 11265 / GT02V1 / F)</name>
    <name type="common">Meliniomyces variabilis</name>
    <dbReference type="NCBI Taxonomy" id="1149755"/>
    <lineage>
        <taxon>Eukaryota</taxon>
        <taxon>Fungi</taxon>
        <taxon>Dikarya</taxon>
        <taxon>Ascomycota</taxon>
        <taxon>Pezizomycotina</taxon>
        <taxon>Leotiomycetes</taxon>
        <taxon>Helotiales</taxon>
        <taxon>Hyaloscyphaceae</taxon>
        <taxon>Hyaloscypha</taxon>
        <taxon>Hyaloscypha variabilis</taxon>
    </lineage>
</organism>
<feature type="compositionally biased region" description="Basic and acidic residues" evidence="1">
    <location>
        <begin position="44"/>
        <end position="56"/>
    </location>
</feature>
<dbReference type="STRING" id="1149755.A0A2J6RJH0"/>
<dbReference type="AlphaFoldDB" id="A0A2J6RJH0"/>
<protein>
    <submittedName>
        <fullName evidence="2">Uncharacterized protein</fullName>
    </submittedName>
</protein>
<dbReference type="Proteomes" id="UP000235786">
    <property type="component" value="Unassembled WGS sequence"/>
</dbReference>
<feature type="compositionally biased region" description="Basic and acidic residues" evidence="1">
    <location>
        <begin position="14"/>
        <end position="31"/>
    </location>
</feature>
<name>A0A2J6RJH0_HYAVF</name>
<sequence length="527" mass="59920">MATTPSPDSAGPSKQDDWHQKMADVKRHVEALHSLMPSTSPANHEPKPQPEPETKPRKFIVANHEMLTRFQLKREKMRGTLFDVLIDLFRWIEEVGNATEFPIPSFTDELTLLVPNPFSTQGKPAGTQELKRFDICIPFGKARLKKHILSGKLGDWNLYNVWPNSMNLPHYMRGAPHFAEFIVEPLSWVSPVGGNFDLTQIVPSDSAVTVGSGDRVVWWQLAKVSPGERIVLEKGLQVFEATTRSSDFGALCLLQTPIRDSILEFKWLEFILAQAGFLDYESPSSGIFSRLPRYAPHLASVLFFLGMFAGHWSSGAERALFSSRVEILSGLAWNYAQLHFRYFVLGNEPNNTIGSGGLLCVRQRGQITSSTLGIVPLRFDERRISIFGALTAFSAWDAAEFPRVPSLHRVLILAENDLDFPFGEMALKDYELKFWPGFGGSIAFQSGIFLTVKIWEKEWNKVLDKIDDCLRFQLNETMETKKIAKWMFDLDFERSRLYFTILQILRIFGECIRTVSMDLRALDNFFP</sequence>
<reference evidence="2 3" key="1">
    <citation type="submission" date="2016-04" db="EMBL/GenBank/DDBJ databases">
        <title>A degradative enzymes factory behind the ericoid mycorrhizal symbiosis.</title>
        <authorList>
            <consortium name="DOE Joint Genome Institute"/>
            <person name="Martino E."/>
            <person name="Morin E."/>
            <person name="Grelet G."/>
            <person name="Kuo A."/>
            <person name="Kohler A."/>
            <person name="Daghino S."/>
            <person name="Barry K."/>
            <person name="Choi C."/>
            <person name="Cichocki N."/>
            <person name="Clum A."/>
            <person name="Copeland A."/>
            <person name="Hainaut M."/>
            <person name="Haridas S."/>
            <person name="Labutti K."/>
            <person name="Lindquist E."/>
            <person name="Lipzen A."/>
            <person name="Khouja H.-R."/>
            <person name="Murat C."/>
            <person name="Ohm R."/>
            <person name="Olson A."/>
            <person name="Spatafora J."/>
            <person name="Veneault-Fourrey C."/>
            <person name="Henrissat B."/>
            <person name="Grigoriev I."/>
            <person name="Martin F."/>
            <person name="Perotto S."/>
        </authorList>
    </citation>
    <scope>NUCLEOTIDE SEQUENCE [LARGE SCALE GENOMIC DNA]</scope>
    <source>
        <strain evidence="2 3">F</strain>
    </source>
</reference>
<dbReference type="EMBL" id="KZ613947">
    <property type="protein sequence ID" value="PMD38648.1"/>
    <property type="molecule type" value="Genomic_DNA"/>
</dbReference>
<evidence type="ECO:0000313" key="3">
    <source>
        <dbReference type="Proteomes" id="UP000235786"/>
    </source>
</evidence>
<evidence type="ECO:0000313" key="2">
    <source>
        <dbReference type="EMBL" id="PMD38648.1"/>
    </source>
</evidence>